<protein>
    <submittedName>
        <fullName evidence="2 3">Uncharacterized protein</fullName>
    </submittedName>
</protein>
<dbReference type="Gramene" id="PNT75086">
    <property type="protein sequence ID" value="PNT75086"/>
    <property type="gene ID" value="BRADI_1g27402v3"/>
</dbReference>
<evidence type="ECO:0000313" key="3">
    <source>
        <dbReference type="EnsemblPlants" id="PNT75086"/>
    </source>
</evidence>
<evidence type="ECO:0000313" key="4">
    <source>
        <dbReference type="Proteomes" id="UP000008810"/>
    </source>
</evidence>
<gene>
    <name evidence="2" type="ORF">BRADI_1g27402v3</name>
</gene>
<reference evidence="3" key="3">
    <citation type="submission" date="2018-08" db="UniProtKB">
        <authorList>
            <consortium name="EnsemblPlants"/>
        </authorList>
    </citation>
    <scope>IDENTIFICATION</scope>
    <source>
        <strain evidence="3">cv. Bd21</strain>
    </source>
</reference>
<organism evidence="2">
    <name type="scientific">Brachypodium distachyon</name>
    <name type="common">Purple false brome</name>
    <name type="synonym">Trachynia distachya</name>
    <dbReference type="NCBI Taxonomy" id="15368"/>
    <lineage>
        <taxon>Eukaryota</taxon>
        <taxon>Viridiplantae</taxon>
        <taxon>Streptophyta</taxon>
        <taxon>Embryophyta</taxon>
        <taxon>Tracheophyta</taxon>
        <taxon>Spermatophyta</taxon>
        <taxon>Magnoliopsida</taxon>
        <taxon>Liliopsida</taxon>
        <taxon>Poales</taxon>
        <taxon>Poaceae</taxon>
        <taxon>BOP clade</taxon>
        <taxon>Pooideae</taxon>
        <taxon>Stipodae</taxon>
        <taxon>Brachypodieae</taxon>
        <taxon>Brachypodium</taxon>
    </lineage>
</organism>
<dbReference type="EnsemblPlants" id="PNT75086">
    <property type="protein sequence ID" value="PNT75086"/>
    <property type="gene ID" value="BRADI_1g27402v3"/>
</dbReference>
<feature type="compositionally biased region" description="Gly residues" evidence="1">
    <location>
        <begin position="1"/>
        <end position="10"/>
    </location>
</feature>
<dbReference type="EMBL" id="CM000880">
    <property type="protein sequence ID" value="PNT75086.1"/>
    <property type="molecule type" value="Genomic_DNA"/>
</dbReference>
<dbReference type="AlphaFoldDB" id="A0A2K2DLD4"/>
<evidence type="ECO:0000256" key="1">
    <source>
        <dbReference type="SAM" id="MobiDB-lite"/>
    </source>
</evidence>
<reference evidence="2 3" key="1">
    <citation type="journal article" date="2010" name="Nature">
        <title>Genome sequencing and analysis of the model grass Brachypodium distachyon.</title>
        <authorList>
            <consortium name="International Brachypodium Initiative"/>
        </authorList>
    </citation>
    <scope>NUCLEOTIDE SEQUENCE [LARGE SCALE GENOMIC DNA]</scope>
    <source>
        <strain evidence="2 3">Bd21</strain>
    </source>
</reference>
<feature type="region of interest" description="Disordered" evidence="1">
    <location>
        <begin position="1"/>
        <end position="66"/>
    </location>
</feature>
<evidence type="ECO:0000313" key="2">
    <source>
        <dbReference type="EMBL" id="PNT75086.1"/>
    </source>
</evidence>
<reference evidence="2" key="2">
    <citation type="submission" date="2017-06" db="EMBL/GenBank/DDBJ databases">
        <title>WGS assembly of Brachypodium distachyon.</title>
        <authorList>
            <consortium name="The International Brachypodium Initiative"/>
            <person name="Lucas S."/>
            <person name="Harmon-Smith M."/>
            <person name="Lail K."/>
            <person name="Tice H."/>
            <person name="Grimwood J."/>
            <person name="Bruce D."/>
            <person name="Barry K."/>
            <person name="Shu S."/>
            <person name="Lindquist E."/>
            <person name="Wang M."/>
            <person name="Pitluck S."/>
            <person name="Vogel J.P."/>
            <person name="Garvin D.F."/>
            <person name="Mockler T.C."/>
            <person name="Schmutz J."/>
            <person name="Rokhsar D."/>
            <person name="Bevan M.W."/>
        </authorList>
    </citation>
    <scope>NUCLEOTIDE SEQUENCE</scope>
    <source>
        <strain evidence="2">Bd21</strain>
    </source>
</reference>
<accession>A0A2K2DLD4</accession>
<sequence length="232" mass="24118">MYLGSGGAWGQGPAEGDLGDGGAGCRGERNRSSGPAEELVVAGGGGASSVGADERGPGGRRSGVQRRAERIVGAGRGASCGRRRRGVGCGGRRKGTWGMAEQGVGTEQGASGPAELERLAGGACEGSRRAADYYLVVVSNGELALLLRGGEPARCFPAAAPCCRALLVRRHLAAHSTRCRFRMDGAEHDVTVAYVKDDDWWFPGTHGGVAEEMVSKGLQPAGLFLHLHCYRR</sequence>
<proteinExistence type="predicted"/>
<name>A0A2K2DLD4_BRADI</name>
<dbReference type="InParanoid" id="A0A2K2DLD4"/>
<dbReference type="Proteomes" id="UP000008810">
    <property type="component" value="Chromosome 1"/>
</dbReference>
<keyword evidence="4" id="KW-1185">Reference proteome</keyword>